<feature type="binding site" evidence="8">
    <location>
        <position position="60"/>
    </location>
    <ligand>
        <name>(R)-pantoate</name>
        <dbReference type="ChEBI" id="CHEBI:15980"/>
    </ligand>
</feature>
<feature type="binding site" evidence="8">
    <location>
        <position position="60"/>
    </location>
    <ligand>
        <name>beta-alanine</name>
        <dbReference type="ChEBI" id="CHEBI:57966"/>
    </ligand>
</feature>
<protein>
    <recommendedName>
        <fullName evidence="8">Pantothenate synthetase</fullName>
        <shortName evidence="8">PS</shortName>
        <ecNumber evidence="8">6.3.2.1</ecNumber>
    </recommendedName>
    <alternativeName>
        <fullName evidence="8">Pantoate--beta-alanine ligase</fullName>
    </alternativeName>
    <alternativeName>
        <fullName evidence="8">Pantoate-activating enzyme</fullName>
    </alternativeName>
</protein>
<comment type="subcellular location">
    <subcellularLocation>
        <location evidence="8">Cytoplasm</location>
    </subcellularLocation>
</comment>
<dbReference type="EC" id="6.3.2.1" evidence="8"/>
<comment type="subunit">
    <text evidence="8">Homodimer.</text>
</comment>
<feature type="binding site" evidence="8">
    <location>
        <position position="153"/>
    </location>
    <ligand>
        <name>(R)-pantoate</name>
        <dbReference type="ChEBI" id="CHEBI:15980"/>
    </ligand>
</feature>
<dbReference type="SUPFAM" id="SSF52374">
    <property type="entry name" value="Nucleotidylyl transferase"/>
    <property type="match status" value="1"/>
</dbReference>
<keyword evidence="5 8" id="KW-0547">Nucleotide-binding</keyword>
<dbReference type="NCBIfam" id="TIGR00018">
    <property type="entry name" value="panC"/>
    <property type="match status" value="1"/>
</dbReference>
<evidence type="ECO:0000313" key="10">
    <source>
        <dbReference type="Proteomes" id="UP001597453"/>
    </source>
</evidence>
<feature type="active site" description="Proton donor" evidence="8">
    <location>
        <position position="36"/>
    </location>
</feature>
<feature type="binding site" evidence="8">
    <location>
        <position position="176"/>
    </location>
    <ligand>
        <name>ATP</name>
        <dbReference type="ChEBI" id="CHEBI:30616"/>
    </ligand>
</feature>
<evidence type="ECO:0000256" key="4">
    <source>
        <dbReference type="ARBA" id="ARBA00022655"/>
    </source>
</evidence>
<feature type="binding site" evidence="8">
    <location>
        <begin position="147"/>
        <end position="150"/>
    </location>
    <ligand>
        <name>ATP</name>
        <dbReference type="ChEBI" id="CHEBI:30616"/>
    </ligand>
</feature>
<evidence type="ECO:0000256" key="3">
    <source>
        <dbReference type="ARBA" id="ARBA00022598"/>
    </source>
</evidence>
<keyword evidence="6 8" id="KW-0067">ATP-binding</keyword>
<proteinExistence type="inferred from homology"/>
<accession>A0ABW5RJN2</accession>
<feature type="binding site" evidence="8">
    <location>
        <begin position="184"/>
        <end position="187"/>
    </location>
    <ligand>
        <name>ATP</name>
        <dbReference type="ChEBI" id="CHEBI:30616"/>
    </ligand>
</feature>
<comment type="caution">
    <text evidence="9">The sequence shown here is derived from an EMBL/GenBank/DDBJ whole genome shotgun (WGS) entry which is preliminary data.</text>
</comment>
<dbReference type="InterPro" id="IPR014729">
    <property type="entry name" value="Rossmann-like_a/b/a_fold"/>
</dbReference>
<comment type="function">
    <text evidence="8">Catalyzes the condensation of pantoate with beta-alanine in an ATP-dependent reaction via a pantoyl-adenylate intermediate.</text>
</comment>
<dbReference type="Gene3D" id="3.40.50.620">
    <property type="entry name" value="HUPs"/>
    <property type="match status" value="1"/>
</dbReference>
<keyword evidence="8" id="KW-0963">Cytoplasm</keyword>
<name>A0ABW5RJN2_9MICO</name>
<dbReference type="GO" id="GO:0004592">
    <property type="term" value="F:pantoate-beta-alanine ligase activity"/>
    <property type="evidence" value="ECO:0007669"/>
    <property type="project" value="UniProtKB-EC"/>
</dbReference>
<organism evidence="9 10">
    <name type="scientific">Gulosibacter bifidus</name>
    <dbReference type="NCBI Taxonomy" id="272239"/>
    <lineage>
        <taxon>Bacteria</taxon>
        <taxon>Bacillati</taxon>
        <taxon>Actinomycetota</taxon>
        <taxon>Actinomycetes</taxon>
        <taxon>Micrococcales</taxon>
        <taxon>Microbacteriaceae</taxon>
        <taxon>Gulosibacter</taxon>
    </lineage>
</organism>
<comment type="catalytic activity">
    <reaction evidence="7 8">
        <text>(R)-pantoate + beta-alanine + ATP = (R)-pantothenate + AMP + diphosphate + H(+)</text>
        <dbReference type="Rhea" id="RHEA:10912"/>
        <dbReference type="ChEBI" id="CHEBI:15378"/>
        <dbReference type="ChEBI" id="CHEBI:15980"/>
        <dbReference type="ChEBI" id="CHEBI:29032"/>
        <dbReference type="ChEBI" id="CHEBI:30616"/>
        <dbReference type="ChEBI" id="CHEBI:33019"/>
        <dbReference type="ChEBI" id="CHEBI:57966"/>
        <dbReference type="ChEBI" id="CHEBI:456215"/>
        <dbReference type="EC" id="6.3.2.1"/>
    </reaction>
</comment>
<evidence type="ECO:0000256" key="5">
    <source>
        <dbReference type="ARBA" id="ARBA00022741"/>
    </source>
</evidence>
<evidence type="ECO:0000313" key="9">
    <source>
        <dbReference type="EMBL" id="MFD2675302.1"/>
    </source>
</evidence>
<dbReference type="PANTHER" id="PTHR21299:SF1">
    <property type="entry name" value="PANTOATE--BETA-ALANINE LIGASE"/>
    <property type="match status" value="1"/>
</dbReference>
<keyword evidence="10" id="KW-1185">Reference proteome</keyword>
<keyword evidence="3 8" id="KW-0436">Ligase</keyword>
<dbReference type="HAMAP" id="MF_00158">
    <property type="entry name" value="PanC"/>
    <property type="match status" value="1"/>
</dbReference>
<gene>
    <name evidence="8 9" type="primary">panC</name>
    <name evidence="9" type="ORF">ACFSUQ_08360</name>
</gene>
<keyword evidence="4 8" id="KW-0566">Pantothenate biosynthesis</keyword>
<dbReference type="Pfam" id="PF02569">
    <property type="entry name" value="Pantoate_ligase"/>
    <property type="match status" value="1"/>
</dbReference>
<dbReference type="InterPro" id="IPR003721">
    <property type="entry name" value="Pantoate_ligase"/>
</dbReference>
<dbReference type="RefSeq" id="WP_066058720.1">
    <property type="nucleotide sequence ID" value="NZ_JBHUNF010000004.1"/>
</dbReference>
<dbReference type="PANTHER" id="PTHR21299">
    <property type="entry name" value="CYTIDYLATE KINASE/PANTOATE-BETA-ALANINE LIGASE"/>
    <property type="match status" value="1"/>
</dbReference>
<dbReference type="Gene3D" id="3.30.1300.10">
    <property type="entry name" value="Pantoate-beta-alanine ligase, C-terminal domain"/>
    <property type="match status" value="1"/>
</dbReference>
<evidence type="ECO:0000256" key="6">
    <source>
        <dbReference type="ARBA" id="ARBA00022840"/>
    </source>
</evidence>
<dbReference type="EMBL" id="JBHUNF010000004">
    <property type="protein sequence ID" value="MFD2675302.1"/>
    <property type="molecule type" value="Genomic_DNA"/>
</dbReference>
<dbReference type="CDD" id="cd00560">
    <property type="entry name" value="PanC"/>
    <property type="match status" value="1"/>
</dbReference>
<evidence type="ECO:0000256" key="2">
    <source>
        <dbReference type="ARBA" id="ARBA00009256"/>
    </source>
</evidence>
<dbReference type="Proteomes" id="UP001597453">
    <property type="component" value="Unassembled WGS sequence"/>
</dbReference>
<reference evidence="10" key="1">
    <citation type="journal article" date="2019" name="Int. J. Syst. Evol. Microbiol.">
        <title>The Global Catalogue of Microorganisms (GCM) 10K type strain sequencing project: providing services to taxonomists for standard genome sequencing and annotation.</title>
        <authorList>
            <consortium name="The Broad Institute Genomics Platform"/>
            <consortium name="The Broad Institute Genome Sequencing Center for Infectious Disease"/>
            <person name="Wu L."/>
            <person name="Ma J."/>
        </authorList>
    </citation>
    <scope>NUCLEOTIDE SEQUENCE [LARGE SCALE GENOMIC DNA]</scope>
    <source>
        <strain evidence="10">TISTR 1511</strain>
    </source>
</reference>
<evidence type="ECO:0000256" key="8">
    <source>
        <dbReference type="HAMAP-Rule" id="MF_00158"/>
    </source>
</evidence>
<dbReference type="NCBIfam" id="TIGR00125">
    <property type="entry name" value="cyt_tran_rel"/>
    <property type="match status" value="1"/>
</dbReference>
<dbReference type="InterPro" id="IPR042176">
    <property type="entry name" value="Pantoate_ligase_C"/>
</dbReference>
<evidence type="ECO:0000256" key="1">
    <source>
        <dbReference type="ARBA" id="ARBA00004990"/>
    </source>
</evidence>
<feature type="binding site" evidence="8">
    <location>
        <begin position="29"/>
        <end position="36"/>
    </location>
    <ligand>
        <name>ATP</name>
        <dbReference type="ChEBI" id="CHEBI:30616"/>
    </ligand>
</feature>
<sequence>MTEVLNATTARPALANRNALGKVALVPTMGALHDGHLALIELAKRSADTVVVSIFVNPLQFGPDEDYERYPRPFDRDLALLEQAGVDYCLHPSVEEMYPNWPATTVIGAGEAGRILEGEFRPGHFDGVLTVVAKLFNIVRPDIAVFGEKDAQQLALIQRMVRELHFPLEILPHPIVREADGLARSSRNAYLEGDDRNQALALSRALRAAADAALDGVAASRTAAVNVYETAPLVTMDYLAFVDRATFLPVADDFRGDALALTAARVGSTRLIDNLAVTFA</sequence>
<dbReference type="InterPro" id="IPR004821">
    <property type="entry name" value="Cyt_trans-like"/>
</dbReference>
<evidence type="ECO:0000256" key="7">
    <source>
        <dbReference type="ARBA" id="ARBA00048258"/>
    </source>
</evidence>
<comment type="pathway">
    <text evidence="1 8">Cofactor biosynthesis; (R)-pantothenate biosynthesis; (R)-pantothenate from (R)-pantoate and beta-alanine: step 1/1.</text>
</comment>
<comment type="similarity">
    <text evidence="2 8">Belongs to the pantothenate synthetase family.</text>
</comment>
<comment type="miscellaneous">
    <text evidence="8">The reaction proceeds by a bi uni uni bi ping pong mechanism.</text>
</comment>